<accession>A0A0C4WSQ1</accession>
<dbReference type="InterPro" id="IPR057253">
    <property type="entry name" value="CoiA-like_N"/>
</dbReference>
<proteinExistence type="predicted"/>
<gene>
    <name evidence="2" type="ORF">Achr_e530</name>
</gene>
<protein>
    <recommendedName>
        <fullName evidence="1">Competence protein CoiA-like N-terminal domain-containing protein</fullName>
    </recommendedName>
</protein>
<keyword evidence="2" id="KW-0614">Plasmid</keyword>
<sequence length="367" mass="40947">MLAGIQLCGSSSVTSLAFCVGSRVSTSVLGWIYLGRYAVMTSQSTSIQYAYALDSQGALTHISDALRSHTYTCPGCKSPIIPVLGEINAKHFRHSEGCCALETYLHKCAKEAFFYRYQQALSREMPISLELERRVSCNGSRLSLIRDETRQCLKSVPARYNLTQFFDQAELEKHDKITGLRPDVMLYDAAGERRCYVEICVTNPCSQEKIEAGIPILEFQVQSAADIQMLLTGPYSIKKKSLRVFNWLPPSQIVDTCSGVCSVGNVDMSVWRLSDSGRLNEQTMPLAEVDLTINSDVNTWPRSLGAAELADNLRAFIRHADPHSLFPNCIMCEQAGRWEDGYLQCRSKAKIVSYTEARQCASYKVKA</sequence>
<geneLocation type="plasmid" evidence="2 3">
    <name>pAcX50e</name>
</geneLocation>
<reference evidence="2 3" key="1">
    <citation type="journal article" date="2015" name="PLoS ONE">
        <title>Azotobacter Genomes: The Genome of Azotobacter chroococcum NCIMB 8003 (ATCC 4412).</title>
        <authorList>
            <person name="Robson R.L."/>
            <person name="Jones R."/>
            <person name="Robson R.M."/>
            <person name="Schwartz A."/>
            <person name="Richardson T.H."/>
        </authorList>
    </citation>
    <scope>NUCLEOTIDE SEQUENCE [LARGE SCALE GENOMIC DNA]</scope>
    <source>
        <strain evidence="2 3">NCIMB 8003</strain>
        <plasmid evidence="3">Plasmid pAcX50e</plasmid>
    </source>
</reference>
<evidence type="ECO:0000313" key="2">
    <source>
        <dbReference type="EMBL" id="AJE23644.1"/>
    </source>
</evidence>
<feature type="domain" description="Competence protein CoiA-like N-terminal" evidence="1">
    <location>
        <begin position="65"/>
        <end position="96"/>
    </location>
</feature>
<dbReference type="Proteomes" id="UP000068210">
    <property type="component" value="Plasmid pAcX50e"/>
</dbReference>
<dbReference type="KEGG" id="acx:Achr_e530"/>
<keyword evidence="3" id="KW-1185">Reference proteome</keyword>
<name>A0A0C4WSQ1_9GAMM</name>
<dbReference type="Pfam" id="PF25164">
    <property type="entry name" value="CoiA_N"/>
    <property type="match status" value="1"/>
</dbReference>
<evidence type="ECO:0000313" key="3">
    <source>
        <dbReference type="Proteomes" id="UP000068210"/>
    </source>
</evidence>
<evidence type="ECO:0000259" key="1">
    <source>
        <dbReference type="Pfam" id="PF25164"/>
    </source>
</evidence>
<dbReference type="EMBL" id="CP010420">
    <property type="protein sequence ID" value="AJE23644.1"/>
    <property type="molecule type" value="Genomic_DNA"/>
</dbReference>
<dbReference type="AlphaFoldDB" id="A0A0C4WSQ1"/>
<organism evidence="2 3">
    <name type="scientific">Azotobacter chroococcum NCIMB 8003</name>
    <dbReference type="NCBI Taxonomy" id="1328314"/>
    <lineage>
        <taxon>Bacteria</taxon>
        <taxon>Pseudomonadati</taxon>
        <taxon>Pseudomonadota</taxon>
        <taxon>Gammaproteobacteria</taxon>
        <taxon>Pseudomonadales</taxon>
        <taxon>Pseudomonadaceae</taxon>
        <taxon>Azotobacter</taxon>
    </lineage>
</organism>
<dbReference type="HOGENOM" id="CLU_067573_0_0_6"/>